<gene>
    <name evidence="5" type="primary">100636710</name>
</gene>
<evidence type="ECO:0000256" key="2">
    <source>
        <dbReference type="ARBA" id="ARBA00039785"/>
    </source>
</evidence>
<name>A0A1X7UHX1_AMPQE</name>
<evidence type="ECO:0000313" key="6">
    <source>
        <dbReference type="Proteomes" id="UP000007879"/>
    </source>
</evidence>
<dbReference type="InterPro" id="IPR006076">
    <property type="entry name" value="FAD-dep_OxRdtase"/>
</dbReference>
<dbReference type="OMA" id="PDHNALI"/>
<dbReference type="PANTHER" id="PTHR13847:SF287">
    <property type="entry name" value="FAD-DEPENDENT OXIDOREDUCTASE DOMAIN-CONTAINING PROTEIN 1"/>
    <property type="match status" value="1"/>
</dbReference>
<dbReference type="EnsemblMetazoa" id="XM_003387848.3">
    <property type="protein sequence ID" value="XP_003387896.3"/>
    <property type="gene ID" value="LOC100636710"/>
</dbReference>
<dbReference type="AlphaFoldDB" id="A0A1X7UHX1"/>
<dbReference type="SUPFAM" id="SSF51905">
    <property type="entry name" value="FAD/NAD(P)-binding domain"/>
    <property type="match status" value="1"/>
</dbReference>
<dbReference type="PROSITE" id="PS51257">
    <property type="entry name" value="PROKAR_LIPOPROTEIN"/>
    <property type="match status" value="1"/>
</dbReference>
<keyword evidence="6" id="KW-1185">Reference proteome</keyword>
<evidence type="ECO:0000259" key="4">
    <source>
        <dbReference type="Pfam" id="PF01266"/>
    </source>
</evidence>
<feature type="domain" description="FAD dependent oxidoreductase" evidence="4">
    <location>
        <begin position="18"/>
        <end position="387"/>
    </location>
</feature>
<dbReference type="STRING" id="400682.A0A1X7UHX1"/>
<dbReference type="EnsemblMetazoa" id="Aqu2.1.27260_001">
    <property type="protein sequence ID" value="Aqu2.1.27260_001"/>
    <property type="gene ID" value="Aqu2.1.27260"/>
</dbReference>
<dbReference type="Proteomes" id="UP000007879">
    <property type="component" value="Unassembled WGS sequence"/>
</dbReference>
<comment type="function">
    <text evidence="3">Required for the assembly of the mitochondrial membrane respiratory chain NADH dehydrogenase (Complex I). Involved in mid-late stages of complex I assembly.</text>
</comment>
<evidence type="ECO:0000256" key="1">
    <source>
        <dbReference type="ARBA" id="ARBA00023002"/>
    </source>
</evidence>
<dbReference type="Pfam" id="PF01266">
    <property type="entry name" value="DAO"/>
    <property type="match status" value="1"/>
</dbReference>
<sequence length="419" mass="46454">MKLGRWLFTPSHYRVVFAGGGIMGCSSAFFLTRHVPPSQICIVERDPTYKEASTVLSVGSIRQQFSLAGNILLSLKSSKFLREDLKTELVVERDAPPDIQFSSGGYLFLASKKGEDTLRRNCELQCSLGADIKLMDSGELGTTFPWLCTDDLAIGTIGQVNEGWFDPWLLLTAFKKKLLSLGVQFVHGEVIGLNLEQNKVKHVQVHESDSKETELGCDFFVNSAGPHAAKIAKMADIGMASHPNPIMRVPLPVSPRKRQVFVFHCPRGPANPVLVVDPSGAYFRRESQDGMYIAGISPPPHKDFETTNLEVDYNQFDETLWPILASRVPEFESLKVKGAWAGFYDYNTFDQNAILGPHPVINNFIFVNGFSGHGIQQSPEVGRAISECIVYGKPSLMGLDKFGFSRILEGRKLLENNIV</sequence>
<dbReference type="Gene3D" id="3.50.50.60">
    <property type="entry name" value="FAD/NAD(P)-binding domain"/>
    <property type="match status" value="1"/>
</dbReference>
<dbReference type="PANTHER" id="PTHR13847">
    <property type="entry name" value="SARCOSINE DEHYDROGENASE-RELATED"/>
    <property type="match status" value="1"/>
</dbReference>
<dbReference type="Gene3D" id="3.30.9.10">
    <property type="entry name" value="D-Amino Acid Oxidase, subunit A, domain 2"/>
    <property type="match status" value="1"/>
</dbReference>
<organism evidence="5">
    <name type="scientific">Amphimedon queenslandica</name>
    <name type="common">Sponge</name>
    <dbReference type="NCBI Taxonomy" id="400682"/>
    <lineage>
        <taxon>Eukaryota</taxon>
        <taxon>Metazoa</taxon>
        <taxon>Porifera</taxon>
        <taxon>Demospongiae</taxon>
        <taxon>Heteroscleromorpha</taxon>
        <taxon>Haplosclerida</taxon>
        <taxon>Niphatidae</taxon>
        <taxon>Amphimedon</taxon>
    </lineage>
</organism>
<proteinExistence type="predicted"/>
<accession>A0A1X7UHX1</accession>
<evidence type="ECO:0000256" key="3">
    <source>
        <dbReference type="ARBA" id="ARBA00046185"/>
    </source>
</evidence>
<dbReference type="InParanoid" id="A0A1X7UHX1"/>
<dbReference type="KEGG" id="aqu:100636710"/>
<evidence type="ECO:0000313" key="5">
    <source>
        <dbReference type="EnsemblMetazoa" id="Aqu2.1.27260_001"/>
    </source>
</evidence>
<dbReference type="GO" id="GO:0016491">
    <property type="term" value="F:oxidoreductase activity"/>
    <property type="evidence" value="ECO:0007669"/>
    <property type="project" value="UniProtKB-KW"/>
</dbReference>
<reference evidence="6" key="1">
    <citation type="journal article" date="2010" name="Nature">
        <title>The Amphimedon queenslandica genome and the evolution of animal complexity.</title>
        <authorList>
            <person name="Srivastava M."/>
            <person name="Simakov O."/>
            <person name="Chapman J."/>
            <person name="Fahey B."/>
            <person name="Gauthier M.E."/>
            <person name="Mitros T."/>
            <person name="Richards G.S."/>
            <person name="Conaco C."/>
            <person name="Dacre M."/>
            <person name="Hellsten U."/>
            <person name="Larroux C."/>
            <person name="Putnam N.H."/>
            <person name="Stanke M."/>
            <person name="Adamska M."/>
            <person name="Darling A."/>
            <person name="Degnan S.M."/>
            <person name="Oakley T.H."/>
            <person name="Plachetzki D.C."/>
            <person name="Zhai Y."/>
            <person name="Adamski M."/>
            <person name="Calcino A."/>
            <person name="Cummins S.F."/>
            <person name="Goodstein D.M."/>
            <person name="Harris C."/>
            <person name="Jackson D.J."/>
            <person name="Leys S.P."/>
            <person name="Shu S."/>
            <person name="Woodcroft B.J."/>
            <person name="Vervoort M."/>
            <person name="Kosik K.S."/>
            <person name="Manning G."/>
            <person name="Degnan B.M."/>
            <person name="Rokhsar D.S."/>
        </authorList>
    </citation>
    <scope>NUCLEOTIDE SEQUENCE [LARGE SCALE GENOMIC DNA]</scope>
</reference>
<dbReference type="InterPro" id="IPR036188">
    <property type="entry name" value="FAD/NAD-bd_sf"/>
</dbReference>
<dbReference type="eggNOG" id="KOG2853">
    <property type="taxonomic scope" value="Eukaryota"/>
</dbReference>
<protein>
    <recommendedName>
        <fullName evidence="2">FAD-dependent oxidoreductase domain-containing protein 1</fullName>
    </recommendedName>
</protein>
<dbReference type="GO" id="GO:0005739">
    <property type="term" value="C:mitochondrion"/>
    <property type="evidence" value="ECO:0007669"/>
    <property type="project" value="GOC"/>
</dbReference>
<reference evidence="5" key="2">
    <citation type="submission" date="2017-05" db="UniProtKB">
        <authorList>
            <consortium name="EnsemblMetazoa"/>
        </authorList>
    </citation>
    <scope>IDENTIFICATION</scope>
</reference>
<dbReference type="GO" id="GO:0032981">
    <property type="term" value="P:mitochondrial respiratory chain complex I assembly"/>
    <property type="evidence" value="ECO:0007669"/>
    <property type="project" value="TreeGrafter"/>
</dbReference>
<dbReference type="OrthoDB" id="424974at2759"/>
<keyword evidence="1" id="KW-0560">Oxidoreductase</keyword>